<organism evidence="2 3">
    <name type="scientific">Candidatus Doudnabacteria bacterium RIFCSPHIGHO2_01_52_17</name>
    <dbReference type="NCBI Taxonomy" id="1817820"/>
    <lineage>
        <taxon>Bacteria</taxon>
        <taxon>Candidatus Doudnaibacteriota</taxon>
    </lineage>
</organism>
<gene>
    <name evidence="2" type="ORF">A3K06_02535</name>
</gene>
<evidence type="ECO:0000313" key="2">
    <source>
        <dbReference type="EMBL" id="OGE75922.1"/>
    </source>
</evidence>
<dbReference type="Gene3D" id="1.10.10.1320">
    <property type="entry name" value="Anti-sigma factor, zinc-finger domain"/>
    <property type="match status" value="2"/>
</dbReference>
<sequence>MSSGRRFECANPEINTLLADFVKGRVSFGERQKVEAHLTVCRVCQSFVTRSHVLVELVGQGKRASNAACSRPDLLDLALFYVNNDVTEEERREIEAHVSDCKECQEELRFWLAVKDVASGRAQ</sequence>
<dbReference type="InterPro" id="IPR027383">
    <property type="entry name" value="Znf_put"/>
</dbReference>
<accession>A0A1F5NEF3</accession>
<dbReference type="AlphaFoldDB" id="A0A1F5NEF3"/>
<name>A0A1F5NEF3_9BACT</name>
<evidence type="ECO:0000313" key="3">
    <source>
        <dbReference type="Proteomes" id="UP000176547"/>
    </source>
</evidence>
<feature type="domain" description="Putative zinc-finger" evidence="1">
    <location>
        <begin position="81"/>
        <end position="105"/>
    </location>
</feature>
<dbReference type="Proteomes" id="UP000176547">
    <property type="component" value="Unassembled WGS sequence"/>
</dbReference>
<feature type="domain" description="Putative zinc-finger" evidence="1">
    <location>
        <begin position="16"/>
        <end position="45"/>
    </location>
</feature>
<evidence type="ECO:0000259" key="1">
    <source>
        <dbReference type="Pfam" id="PF13490"/>
    </source>
</evidence>
<protein>
    <recommendedName>
        <fullName evidence="1">Putative zinc-finger domain-containing protein</fullName>
    </recommendedName>
</protein>
<dbReference type="EMBL" id="MFEG01000023">
    <property type="protein sequence ID" value="OGE75922.1"/>
    <property type="molecule type" value="Genomic_DNA"/>
</dbReference>
<dbReference type="Pfam" id="PF13490">
    <property type="entry name" value="zf-HC2"/>
    <property type="match status" value="2"/>
</dbReference>
<proteinExistence type="predicted"/>
<comment type="caution">
    <text evidence="2">The sequence shown here is derived from an EMBL/GenBank/DDBJ whole genome shotgun (WGS) entry which is preliminary data.</text>
</comment>
<reference evidence="2 3" key="1">
    <citation type="journal article" date="2016" name="Nat. Commun.">
        <title>Thousands of microbial genomes shed light on interconnected biogeochemical processes in an aquifer system.</title>
        <authorList>
            <person name="Anantharaman K."/>
            <person name="Brown C.T."/>
            <person name="Hug L.A."/>
            <person name="Sharon I."/>
            <person name="Castelle C.J."/>
            <person name="Probst A.J."/>
            <person name="Thomas B.C."/>
            <person name="Singh A."/>
            <person name="Wilkins M.J."/>
            <person name="Karaoz U."/>
            <person name="Brodie E.L."/>
            <person name="Williams K.H."/>
            <person name="Hubbard S.S."/>
            <person name="Banfield J.F."/>
        </authorList>
    </citation>
    <scope>NUCLEOTIDE SEQUENCE [LARGE SCALE GENOMIC DNA]</scope>
</reference>
<dbReference type="InterPro" id="IPR041916">
    <property type="entry name" value="Anti_sigma_zinc_sf"/>
</dbReference>